<reference evidence="1 2" key="1">
    <citation type="submission" date="2015-07" db="EMBL/GenBank/DDBJ databases">
        <title>The genome of Melipona quadrifasciata.</title>
        <authorList>
            <person name="Pan H."/>
            <person name="Kapheim K."/>
        </authorList>
    </citation>
    <scope>NUCLEOTIDE SEQUENCE [LARGE SCALE GENOMIC DNA]</scope>
    <source>
        <strain evidence="1">0111107301</strain>
        <tissue evidence="1">Whole body</tissue>
    </source>
</reference>
<gene>
    <name evidence="1" type="ORF">WN51_05495</name>
</gene>
<dbReference type="EMBL" id="KQ435699">
    <property type="protein sequence ID" value="KOX80640.1"/>
    <property type="molecule type" value="Genomic_DNA"/>
</dbReference>
<organism evidence="1 2">
    <name type="scientific">Melipona quadrifasciata</name>
    <dbReference type="NCBI Taxonomy" id="166423"/>
    <lineage>
        <taxon>Eukaryota</taxon>
        <taxon>Metazoa</taxon>
        <taxon>Ecdysozoa</taxon>
        <taxon>Arthropoda</taxon>
        <taxon>Hexapoda</taxon>
        <taxon>Insecta</taxon>
        <taxon>Pterygota</taxon>
        <taxon>Neoptera</taxon>
        <taxon>Endopterygota</taxon>
        <taxon>Hymenoptera</taxon>
        <taxon>Apocrita</taxon>
        <taxon>Aculeata</taxon>
        <taxon>Apoidea</taxon>
        <taxon>Anthophila</taxon>
        <taxon>Apidae</taxon>
        <taxon>Melipona</taxon>
    </lineage>
</organism>
<dbReference type="Proteomes" id="UP000053105">
    <property type="component" value="Unassembled WGS sequence"/>
</dbReference>
<evidence type="ECO:0000313" key="1">
    <source>
        <dbReference type="EMBL" id="KOX80640.1"/>
    </source>
</evidence>
<dbReference type="AlphaFoldDB" id="A0A0M9AAQ3"/>
<proteinExistence type="predicted"/>
<sequence length="90" mass="10547">MKEKKKEEKAGTLSVIVEIGIENFTREISFGMIHYLVLYSIDLVHREYKVLILLINYNKVSRCDDLVSLVSAVKYFKRPLLVYPAFWAYS</sequence>
<name>A0A0M9AAQ3_9HYME</name>
<accession>A0A0M9AAQ3</accession>
<keyword evidence="2" id="KW-1185">Reference proteome</keyword>
<protein>
    <submittedName>
        <fullName evidence="1">Uncharacterized protein</fullName>
    </submittedName>
</protein>
<evidence type="ECO:0000313" key="2">
    <source>
        <dbReference type="Proteomes" id="UP000053105"/>
    </source>
</evidence>